<dbReference type="PANTHER" id="PTHR47980">
    <property type="entry name" value="LD44762P"/>
    <property type="match status" value="1"/>
</dbReference>
<dbReference type="FunFam" id="3.40.50.300:FF:001447">
    <property type="entry name" value="Ras-related protein Rab-1B"/>
    <property type="match status" value="1"/>
</dbReference>
<proteinExistence type="inferred from homology"/>
<dbReference type="InterPro" id="IPR027417">
    <property type="entry name" value="P-loop_NTPase"/>
</dbReference>
<comment type="caution">
    <text evidence="5">The sequence shown here is derived from an EMBL/GenBank/DDBJ whole genome shotgun (WGS) entry which is preliminary data.</text>
</comment>
<dbReference type="VEuPathDB" id="AmoebaDB:FDP41_002877"/>
<dbReference type="GeneID" id="68110095"/>
<dbReference type="Pfam" id="PF00071">
    <property type="entry name" value="Ras"/>
    <property type="match status" value="1"/>
</dbReference>
<dbReference type="Gene3D" id="3.40.50.300">
    <property type="entry name" value="P-loop containing nucleotide triphosphate hydrolases"/>
    <property type="match status" value="1"/>
</dbReference>
<evidence type="ECO:0000256" key="3">
    <source>
        <dbReference type="ARBA" id="ARBA00023134"/>
    </source>
</evidence>
<keyword evidence="2" id="KW-0547">Nucleotide-binding</keyword>
<reference evidence="5 6" key="1">
    <citation type="journal article" date="2019" name="Sci. Rep.">
        <title>Nanopore sequencing improves the draft genome of the human pathogenic amoeba Naegleria fowleri.</title>
        <authorList>
            <person name="Liechti N."/>
            <person name="Schurch N."/>
            <person name="Bruggmann R."/>
            <person name="Wittwer M."/>
        </authorList>
    </citation>
    <scope>NUCLEOTIDE SEQUENCE [LARGE SCALE GENOMIC DNA]</scope>
    <source>
        <strain evidence="5 6">ATCC 30894</strain>
    </source>
</reference>
<dbReference type="OrthoDB" id="10265611at2759"/>
<accession>A0A6A5BUG7</accession>
<dbReference type="Gene3D" id="1.20.1280.50">
    <property type="match status" value="1"/>
</dbReference>
<comment type="similarity">
    <text evidence="1">Belongs to the small GTPase superfamily. Rab family.</text>
</comment>
<evidence type="ECO:0000256" key="1">
    <source>
        <dbReference type="ARBA" id="ARBA00006270"/>
    </source>
</evidence>
<dbReference type="EMBL" id="VFQX01000030">
    <property type="protein sequence ID" value="KAF0978362.1"/>
    <property type="molecule type" value="Genomic_DNA"/>
</dbReference>
<sequence>MHDREEESFHLSSSSDIRDGMQHIADHVENIFQQLPYELIEVIVGYLNSVELILSVAKVCKHWRDEVVFPIVKEQYKTLISEIYPHHQENDDQFEISSMMDFYTKIQGQRFVKQLLRKCVFELAIQIQKHAFPHTDDVRTIECNLPWLESELSILKGYFANFICMKETNQNRTTTTNNSNTTNNGGGLFKGVLDYMASLFGKSSSSNSTSSSTNKPSNQNEGIPKKELREYDFLIKALLDGVWGAGKTSFLRASIHDTPPDNHHHATIGVDFGLRTFVFGNEFKIRFQLWDQCGPERFRSITTSYYRGASCIFLLIDLTDKNEWLKPKIQDILEQAKPGTEVIVIGTKTDLHEERKISRQDLEKMAFETFKGSLYVEITNTKIEEPKTVLWYSVLLRYLLSVNVTDV</sequence>
<dbReference type="VEuPathDB" id="AmoebaDB:NfTy_055900"/>
<protein>
    <recommendedName>
        <fullName evidence="4">F-box domain-containing protein</fullName>
    </recommendedName>
</protein>
<organism evidence="5 6">
    <name type="scientific">Naegleria fowleri</name>
    <name type="common">Brain eating amoeba</name>
    <dbReference type="NCBI Taxonomy" id="5763"/>
    <lineage>
        <taxon>Eukaryota</taxon>
        <taxon>Discoba</taxon>
        <taxon>Heterolobosea</taxon>
        <taxon>Tetramitia</taxon>
        <taxon>Eutetramitia</taxon>
        <taxon>Vahlkampfiidae</taxon>
        <taxon>Naegleria</taxon>
    </lineage>
</organism>
<dbReference type="PROSITE" id="PS50181">
    <property type="entry name" value="FBOX"/>
    <property type="match status" value="1"/>
</dbReference>
<dbReference type="RefSeq" id="XP_044563075.1">
    <property type="nucleotide sequence ID" value="XM_044706119.1"/>
</dbReference>
<evidence type="ECO:0000259" key="4">
    <source>
        <dbReference type="PROSITE" id="PS50181"/>
    </source>
</evidence>
<evidence type="ECO:0000313" key="6">
    <source>
        <dbReference type="Proteomes" id="UP000444721"/>
    </source>
</evidence>
<dbReference type="GO" id="GO:0005525">
    <property type="term" value="F:GTP binding"/>
    <property type="evidence" value="ECO:0007669"/>
    <property type="project" value="UniProtKB-KW"/>
</dbReference>
<dbReference type="InterPro" id="IPR001806">
    <property type="entry name" value="Small_GTPase"/>
</dbReference>
<feature type="domain" description="F-box" evidence="4">
    <location>
        <begin position="29"/>
        <end position="79"/>
    </location>
</feature>
<dbReference type="Pfam" id="PF00646">
    <property type="entry name" value="F-box"/>
    <property type="match status" value="1"/>
</dbReference>
<dbReference type="PRINTS" id="PR00449">
    <property type="entry name" value="RASTRNSFRMNG"/>
</dbReference>
<name>A0A6A5BUG7_NAEFO</name>
<dbReference type="Proteomes" id="UP000444721">
    <property type="component" value="Unassembled WGS sequence"/>
</dbReference>
<dbReference type="GO" id="GO:0003924">
    <property type="term" value="F:GTPase activity"/>
    <property type="evidence" value="ECO:0007669"/>
    <property type="project" value="InterPro"/>
</dbReference>
<gene>
    <name evidence="5" type="ORF">FDP41_002877</name>
</gene>
<dbReference type="InterPro" id="IPR050305">
    <property type="entry name" value="Small_GTPase_Rab"/>
</dbReference>
<dbReference type="SUPFAM" id="SSF52540">
    <property type="entry name" value="P-loop containing nucleoside triphosphate hydrolases"/>
    <property type="match status" value="1"/>
</dbReference>
<dbReference type="AlphaFoldDB" id="A0A6A5BUG7"/>
<dbReference type="CDD" id="cd00154">
    <property type="entry name" value="Rab"/>
    <property type="match status" value="1"/>
</dbReference>
<dbReference type="SMART" id="SM00175">
    <property type="entry name" value="RAB"/>
    <property type="match status" value="1"/>
</dbReference>
<dbReference type="VEuPathDB" id="AmoebaDB:NF0114400"/>
<evidence type="ECO:0000256" key="2">
    <source>
        <dbReference type="ARBA" id="ARBA00022741"/>
    </source>
</evidence>
<dbReference type="SUPFAM" id="SSF81383">
    <property type="entry name" value="F-box domain"/>
    <property type="match status" value="1"/>
</dbReference>
<dbReference type="OMA" id="NCAMNEI"/>
<dbReference type="InterPro" id="IPR036047">
    <property type="entry name" value="F-box-like_dom_sf"/>
</dbReference>
<evidence type="ECO:0000313" key="5">
    <source>
        <dbReference type="EMBL" id="KAF0978362.1"/>
    </source>
</evidence>
<keyword evidence="6" id="KW-1185">Reference proteome</keyword>
<dbReference type="PROSITE" id="PS51419">
    <property type="entry name" value="RAB"/>
    <property type="match status" value="1"/>
</dbReference>
<dbReference type="InterPro" id="IPR001810">
    <property type="entry name" value="F-box_dom"/>
</dbReference>
<keyword evidence="3" id="KW-0342">GTP-binding</keyword>